<evidence type="ECO:0000259" key="1">
    <source>
        <dbReference type="Pfam" id="PF01738"/>
    </source>
</evidence>
<dbReference type="EMBL" id="MU002430">
    <property type="protein sequence ID" value="KAF2786636.1"/>
    <property type="molecule type" value="Genomic_DNA"/>
</dbReference>
<dbReference type="Pfam" id="PF01738">
    <property type="entry name" value="DLH"/>
    <property type="match status" value="1"/>
</dbReference>
<dbReference type="InterPro" id="IPR002925">
    <property type="entry name" value="Dienelactn_hydro"/>
</dbReference>
<name>A0A6A6WRC6_9PLEO</name>
<dbReference type="InterPro" id="IPR029058">
    <property type="entry name" value="AB_hydrolase_fold"/>
</dbReference>
<proteinExistence type="predicted"/>
<dbReference type="OrthoDB" id="17560at2759"/>
<protein>
    <submittedName>
        <fullName evidence="2">Alpha/beta-hydrolase</fullName>
    </submittedName>
</protein>
<dbReference type="AlphaFoldDB" id="A0A6A6WRC6"/>
<keyword evidence="2" id="KW-0378">Hydrolase</keyword>
<dbReference type="PANTHER" id="PTHR17630:SF105">
    <property type="entry name" value="DIENELACTONE HYDROLASE FAMILY PROTEIN (AFU_ORTHOLOGUE AFUA_4G08790)"/>
    <property type="match status" value="1"/>
</dbReference>
<gene>
    <name evidence="2" type="ORF">K505DRAFT_330217</name>
</gene>
<keyword evidence="3" id="KW-1185">Reference proteome</keyword>
<sequence length="284" mass="31172">MSCPQCFTGHVNPGTPTGRWETVYGLRTYIAEPAGGKETLGIIVIVPDAFGVDFVNNQILADHYASAAQFLVYLPDFMNGNAAPVRTMINMAHMWDENESWFLKPYYIVATMMDFLPFLFRNRLSVSWPRVTKFLQELREDKGAAVPVGIAGFCWGGLHAIKLSHDTADTKTESGRPLAEAFFAAHPSNVNVPEDVGAVKHNLSVAIGDDDGVMGIKQVREAEAILKTKADVDSEVVVYPGAKHGFSIRASRAVPDSKETQQAEEVEKQAIAWFQRQFAAAGPK</sequence>
<organism evidence="2 3">
    <name type="scientific">Melanomma pulvis-pyrius CBS 109.77</name>
    <dbReference type="NCBI Taxonomy" id="1314802"/>
    <lineage>
        <taxon>Eukaryota</taxon>
        <taxon>Fungi</taxon>
        <taxon>Dikarya</taxon>
        <taxon>Ascomycota</taxon>
        <taxon>Pezizomycotina</taxon>
        <taxon>Dothideomycetes</taxon>
        <taxon>Pleosporomycetidae</taxon>
        <taxon>Pleosporales</taxon>
        <taxon>Melanommataceae</taxon>
        <taxon>Melanomma</taxon>
    </lineage>
</organism>
<reference evidence="2" key="1">
    <citation type="journal article" date="2020" name="Stud. Mycol.">
        <title>101 Dothideomycetes genomes: a test case for predicting lifestyles and emergence of pathogens.</title>
        <authorList>
            <person name="Haridas S."/>
            <person name="Albert R."/>
            <person name="Binder M."/>
            <person name="Bloem J."/>
            <person name="Labutti K."/>
            <person name="Salamov A."/>
            <person name="Andreopoulos B."/>
            <person name="Baker S."/>
            <person name="Barry K."/>
            <person name="Bills G."/>
            <person name="Bluhm B."/>
            <person name="Cannon C."/>
            <person name="Castanera R."/>
            <person name="Culley D."/>
            <person name="Daum C."/>
            <person name="Ezra D."/>
            <person name="Gonzalez J."/>
            <person name="Henrissat B."/>
            <person name="Kuo A."/>
            <person name="Liang C."/>
            <person name="Lipzen A."/>
            <person name="Lutzoni F."/>
            <person name="Magnuson J."/>
            <person name="Mondo S."/>
            <person name="Nolan M."/>
            <person name="Ohm R."/>
            <person name="Pangilinan J."/>
            <person name="Park H.-J."/>
            <person name="Ramirez L."/>
            <person name="Alfaro M."/>
            <person name="Sun H."/>
            <person name="Tritt A."/>
            <person name="Yoshinaga Y."/>
            <person name="Zwiers L.-H."/>
            <person name="Turgeon B."/>
            <person name="Goodwin S."/>
            <person name="Spatafora J."/>
            <person name="Crous P."/>
            <person name="Grigoriev I."/>
        </authorList>
    </citation>
    <scope>NUCLEOTIDE SEQUENCE</scope>
    <source>
        <strain evidence="2">CBS 109.77</strain>
    </source>
</reference>
<dbReference type="SUPFAM" id="SSF53474">
    <property type="entry name" value="alpha/beta-Hydrolases"/>
    <property type="match status" value="1"/>
</dbReference>
<dbReference type="GO" id="GO:0016787">
    <property type="term" value="F:hydrolase activity"/>
    <property type="evidence" value="ECO:0007669"/>
    <property type="project" value="UniProtKB-KW"/>
</dbReference>
<evidence type="ECO:0000313" key="3">
    <source>
        <dbReference type="Proteomes" id="UP000799757"/>
    </source>
</evidence>
<feature type="domain" description="Dienelactone hydrolase" evidence="1">
    <location>
        <begin position="27"/>
        <end position="276"/>
    </location>
</feature>
<dbReference type="PANTHER" id="PTHR17630">
    <property type="entry name" value="DIENELACTONE HYDROLASE"/>
    <property type="match status" value="1"/>
</dbReference>
<dbReference type="Proteomes" id="UP000799757">
    <property type="component" value="Unassembled WGS sequence"/>
</dbReference>
<evidence type="ECO:0000313" key="2">
    <source>
        <dbReference type="EMBL" id="KAF2786636.1"/>
    </source>
</evidence>
<dbReference type="Gene3D" id="3.40.50.1820">
    <property type="entry name" value="alpha/beta hydrolase"/>
    <property type="match status" value="1"/>
</dbReference>
<accession>A0A6A6WRC6</accession>